<evidence type="ECO:0000256" key="2">
    <source>
        <dbReference type="SAM" id="SignalP"/>
    </source>
</evidence>
<feature type="signal peptide" evidence="2">
    <location>
        <begin position="1"/>
        <end position="22"/>
    </location>
</feature>
<dbReference type="PANTHER" id="PTHR33184:SF51">
    <property type="entry name" value="BETA-1,3-N-ACETYLGLUCOSAMINYLTRANSFERASE FAMILY PROTEIN"/>
    <property type="match status" value="1"/>
</dbReference>
<protein>
    <submittedName>
        <fullName evidence="3">Uncharacterized protein</fullName>
    </submittedName>
</protein>
<sequence>MAYLKIFSLILLFGLVFKGSDAYCSIAQNIIVKQSRTGNWAHGMPEWKVTITNQCSCPQSQVELKCDGFQTYKYADQSILNFFGNVCLLKNGQPIFPSETVEFLYAWDPPYPFQPISSKGIC</sequence>
<reference evidence="3 4" key="1">
    <citation type="submission" date="2024-08" db="EMBL/GenBank/DDBJ databases">
        <title>Insights into the chromosomal genome structure of Flemingia macrophylla.</title>
        <authorList>
            <person name="Ding Y."/>
            <person name="Zhao Y."/>
            <person name="Bi W."/>
            <person name="Wu M."/>
            <person name="Zhao G."/>
            <person name="Gong Y."/>
            <person name="Li W."/>
            <person name="Zhang P."/>
        </authorList>
    </citation>
    <scope>NUCLEOTIDE SEQUENCE [LARGE SCALE GENOMIC DNA]</scope>
    <source>
        <strain evidence="3">DYQJB</strain>
        <tissue evidence="3">Leaf</tissue>
    </source>
</reference>
<keyword evidence="4" id="KW-1185">Reference proteome</keyword>
<keyword evidence="1 2" id="KW-0732">Signal</keyword>
<gene>
    <name evidence="3" type="ORF">Fmac_020893</name>
</gene>
<dbReference type="AlphaFoldDB" id="A0ABD1LVC2"/>
<accession>A0ABD1LVC2</accession>
<comment type="caution">
    <text evidence="3">The sequence shown here is derived from an EMBL/GenBank/DDBJ whole genome shotgun (WGS) entry which is preliminary data.</text>
</comment>
<name>A0ABD1LVC2_9FABA</name>
<evidence type="ECO:0000256" key="1">
    <source>
        <dbReference type="ARBA" id="ARBA00022729"/>
    </source>
</evidence>
<proteinExistence type="predicted"/>
<dbReference type="PANTHER" id="PTHR33184">
    <property type="entry name" value="PROTEIN TAPETUM DETERMINANT 1-LIKE-RELATED"/>
    <property type="match status" value="1"/>
</dbReference>
<dbReference type="Pfam" id="PF24068">
    <property type="entry name" value="TPD1_C"/>
    <property type="match status" value="1"/>
</dbReference>
<organism evidence="3 4">
    <name type="scientific">Flemingia macrophylla</name>
    <dbReference type="NCBI Taxonomy" id="520843"/>
    <lineage>
        <taxon>Eukaryota</taxon>
        <taxon>Viridiplantae</taxon>
        <taxon>Streptophyta</taxon>
        <taxon>Embryophyta</taxon>
        <taxon>Tracheophyta</taxon>
        <taxon>Spermatophyta</taxon>
        <taxon>Magnoliopsida</taxon>
        <taxon>eudicotyledons</taxon>
        <taxon>Gunneridae</taxon>
        <taxon>Pentapetalae</taxon>
        <taxon>rosids</taxon>
        <taxon>fabids</taxon>
        <taxon>Fabales</taxon>
        <taxon>Fabaceae</taxon>
        <taxon>Papilionoideae</taxon>
        <taxon>50 kb inversion clade</taxon>
        <taxon>NPAAA clade</taxon>
        <taxon>indigoferoid/millettioid clade</taxon>
        <taxon>Phaseoleae</taxon>
        <taxon>Flemingia</taxon>
    </lineage>
</organism>
<dbReference type="InterPro" id="IPR040361">
    <property type="entry name" value="TPD1"/>
</dbReference>
<feature type="chain" id="PRO_5044787836" evidence="2">
    <location>
        <begin position="23"/>
        <end position="122"/>
    </location>
</feature>
<dbReference type="EMBL" id="JBGMDY010000007">
    <property type="protein sequence ID" value="KAL2327466.1"/>
    <property type="molecule type" value="Genomic_DNA"/>
</dbReference>
<dbReference type="Proteomes" id="UP001603857">
    <property type="component" value="Unassembled WGS sequence"/>
</dbReference>
<evidence type="ECO:0000313" key="3">
    <source>
        <dbReference type="EMBL" id="KAL2327466.1"/>
    </source>
</evidence>
<evidence type="ECO:0000313" key="4">
    <source>
        <dbReference type="Proteomes" id="UP001603857"/>
    </source>
</evidence>